<dbReference type="Proteomes" id="UP000632740">
    <property type="component" value="Unassembled WGS sequence"/>
</dbReference>
<keyword evidence="11" id="KW-1185">Reference proteome</keyword>
<feature type="transmembrane region" description="Helical" evidence="7">
    <location>
        <begin position="245"/>
        <end position="268"/>
    </location>
</feature>
<evidence type="ECO:0000256" key="1">
    <source>
        <dbReference type="ARBA" id="ARBA00004651"/>
    </source>
</evidence>
<sequence>MTRRPAPAVHLGLLVALVVTFLAASAAPTPLYATYAAAWHIGPLGVTVAFGVYAVAVLVALLVLGRLSDHLGRRPVLVAGTVGQILAVVLLATADGYDALLVARVVQGLATGAAVGALGAAMLDVDRGRGALTNSVATGAGTATGALASGLVVQYLPAPTHTIYVAVLALLVLELVGLLLVPETAPRTPGARARAAGSLRPDVRMPAAVRGPLLGTAPVVFAVWALAGLYGALGPAVLHALTDSSSVLLGGLALATLAGVAAVAGALLRDVAPHRVMLVSVGAVALGVLTTLVAVSTGSTVGFFAGTAVAGLGFGAGFQGAVRTVVPKARPEERAGVLSVLYIVAYLGMGVPAVVAGALVGRVGDLTTVVRDYGVVVLALVGVALVALLRSRPRAAAPSELIAPPSEGVAPLPVEAVEPVSLGGR</sequence>
<dbReference type="InterPro" id="IPR036259">
    <property type="entry name" value="MFS_trans_sf"/>
</dbReference>
<evidence type="ECO:0000256" key="8">
    <source>
        <dbReference type="SAM" id="SignalP"/>
    </source>
</evidence>
<dbReference type="PROSITE" id="PS50850">
    <property type="entry name" value="MFS"/>
    <property type="match status" value="1"/>
</dbReference>
<dbReference type="Gene3D" id="1.20.1250.20">
    <property type="entry name" value="MFS general substrate transporter like domains"/>
    <property type="match status" value="1"/>
</dbReference>
<evidence type="ECO:0000256" key="6">
    <source>
        <dbReference type="ARBA" id="ARBA00023136"/>
    </source>
</evidence>
<evidence type="ECO:0000313" key="10">
    <source>
        <dbReference type="EMBL" id="GIG22253.1"/>
    </source>
</evidence>
<dbReference type="PROSITE" id="PS00216">
    <property type="entry name" value="SUGAR_TRANSPORT_1"/>
    <property type="match status" value="1"/>
</dbReference>
<protein>
    <submittedName>
        <fullName evidence="10">MFS transporter</fullName>
    </submittedName>
</protein>
<reference evidence="10" key="1">
    <citation type="submission" date="2021-01" db="EMBL/GenBank/DDBJ databases">
        <title>Whole genome shotgun sequence of Cellulomonas chitinilytica NBRC 110799.</title>
        <authorList>
            <person name="Komaki H."/>
            <person name="Tamura T."/>
        </authorList>
    </citation>
    <scope>NUCLEOTIDE SEQUENCE</scope>
    <source>
        <strain evidence="10">NBRC 110799</strain>
    </source>
</reference>
<dbReference type="GO" id="GO:0022857">
    <property type="term" value="F:transmembrane transporter activity"/>
    <property type="evidence" value="ECO:0007669"/>
    <property type="project" value="InterPro"/>
</dbReference>
<feature type="chain" id="PRO_5037594580" evidence="8">
    <location>
        <begin position="27"/>
        <end position="425"/>
    </location>
</feature>
<feature type="transmembrane region" description="Helical" evidence="7">
    <location>
        <begin position="373"/>
        <end position="389"/>
    </location>
</feature>
<proteinExistence type="predicted"/>
<accession>A0A919U0Q9</accession>
<gene>
    <name evidence="10" type="ORF">Cch01nite_29770</name>
</gene>
<feature type="signal peptide" evidence="8">
    <location>
        <begin position="1"/>
        <end position="26"/>
    </location>
</feature>
<dbReference type="Pfam" id="PF07690">
    <property type="entry name" value="MFS_1"/>
    <property type="match status" value="1"/>
</dbReference>
<dbReference type="EMBL" id="BONK01000010">
    <property type="protein sequence ID" value="GIG22253.1"/>
    <property type="molecule type" value="Genomic_DNA"/>
</dbReference>
<keyword evidence="4 7" id="KW-0812">Transmembrane</keyword>
<feature type="transmembrane region" description="Helical" evidence="7">
    <location>
        <begin position="213"/>
        <end position="233"/>
    </location>
</feature>
<dbReference type="InterPro" id="IPR011701">
    <property type="entry name" value="MFS"/>
</dbReference>
<keyword evidence="6 7" id="KW-0472">Membrane</keyword>
<feature type="transmembrane region" description="Helical" evidence="7">
    <location>
        <begin position="162"/>
        <end position="181"/>
    </location>
</feature>
<dbReference type="PANTHER" id="PTHR23517">
    <property type="entry name" value="RESISTANCE PROTEIN MDTM, PUTATIVE-RELATED-RELATED"/>
    <property type="match status" value="1"/>
</dbReference>
<organism evidence="10 11">
    <name type="scientific">Cellulomonas chitinilytica</name>
    <dbReference type="NCBI Taxonomy" id="398759"/>
    <lineage>
        <taxon>Bacteria</taxon>
        <taxon>Bacillati</taxon>
        <taxon>Actinomycetota</taxon>
        <taxon>Actinomycetes</taxon>
        <taxon>Micrococcales</taxon>
        <taxon>Cellulomonadaceae</taxon>
        <taxon>Cellulomonas</taxon>
    </lineage>
</organism>
<dbReference type="AlphaFoldDB" id="A0A919U0Q9"/>
<name>A0A919U0Q9_9CELL</name>
<evidence type="ECO:0000259" key="9">
    <source>
        <dbReference type="PROSITE" id="PS50850"/>
    </source>
</evidence>
<dbReference type="InterPro" id="IPR005829">
    <property type="entry name" value="Sugar_transporter_CS"/>
</dbReference>
<evidence type="ECO:0000256" key="5">
    <source>
        <dbReference type="ARBA" id="ARBA00022989"/>
    </source>
</evidence>
<dbReference type="RefSeq" id="WP_203756616.1">
    <property type="nucleotide sequence ID" value="NZ_BONK01000010.1"/>
</dbReference>
<feature type="transmembrane region" description="Helical" evidence="7">
    <location>
        <begin position="338"/>
        <end position="361"/>
    </location>
</feature>
<comment type="subcellular location">
    <subcellularLocation>
        <location evidence="1">Cell membrane</location>
        <topology evidence="1">Multi-pass membrane protein</topology>
    </subcellularLocation>
</comment>
<dbReference type="GO" id="GO:0005886">
    <property type="term" value="C:plasma membrane"/>
    <property type="evidence" value="ECO:0007669"/>
    <property type="project" value="UniProtKB-SubCell"/>
</dbReference>
<feature type="transmembrane region" description="Helical" evidence="7">
    <location>
        <begin position="100"/>
        <end position="123"/>
    </location>
</feature>
<keyword evidence="2" id="KW-0813">Transport</keyword>
<feature type="transmembrane region" description="Helical" evidence="7">
    <location>
        <begin position="36"/>
        <end position="64"/>
    </location>
</feature>
<feature type="transmembrane region" description="Helical" evidence="7">
    <location>
        <begin position="135"/>
        <end position="156"/>
    </location>
</feature>
<feature type="transmembrane region" description="Helical" evidence="7">
    <location>
        <begin position="76"/>
        <end position="94"/>
    </location>
</feature>
<feature type="transmembrane region" description="Helical" evidence="7">
    <location>
        <begin position="301"/>
        <end position="326"/>
    </location>
</feature>
<keyword evidence="3" id="KW-1003">Cell membrane</keyword>
<evidence type="ECO:0000256" key="3">
    <source>
        <dbReference type="ARBA" id="ARBA00022475"/>
    </source>
</evidence>
<feature type="domain" description="Major facilitator superfamily (MFS) profile" evidence="9">
    <location>
        <begin position="9"/>
        <end position="394"/>
    </location>
</feature>
<evidence type="ECO:0000256" key="2">
    <source>
        <dbReference type="ARBA" id="ARBA00022448"/>
    </source>
</evidence>
<evidence type="ECO:0000313" key="11">
    <source>
        <dbReference type="Proteomes" id="UP000632740"/>
    </source>
</evidence>
<keyword evidence="8" id="KW-0732">Signal</keyword>
<dbReference type="InterPro" id="IPR020846">
    <property type="entry name" value="MFS_dom"/>
</dbReference>
<dbReference type="SUPFAM" id="SSF103473">
    <property type="entry name" value="MFS general substrate transporter"/>
    <property type="match status" value="1"/>
</dbReference>
<feature type="transmembrane region" description="Helical" evidence="7">
    <location>
        <begin position="275"/>
        <end position="295"/>
    </location>
</feature>
<evidence type="ECO:0000256" key="4">
    <source>
        <dbReference type="ARBA" id="ARBA00022692"/>
    </source>
</evidence>
<evidence type="ECO:0000256" key="7">
    <source>
        <dbReference type="SAM" id="Phobius"/>
    </source>
</evidence>
<dbReference type="InterPro" id="IPR050171">
    <property type="entry name" value="MFS_Transporters"/>
</dbReference>
<comment type="caution">
    <text evidence="10">The sequence shown here is derived from an EMBL/GenBank/DDBJ whole genome shotgun (WGS) entry which is preliminary data.</text>
</comment>
<keyword evidence="5 7" id="KW-1133">Transmembrane helix</keyword>